<dbReference type="InterPro" id="IPR003010">
    <property type="entry name" value="C-N_Hydrolase"/>
</dbReference>
<dbReference type="CDD" id="cd07197">
    <property type="entry name" value="nitrilase"/>
    <property type="match status" value="1"/>
</dbReference>
<keyword evidence="4" id="KW-1185">Reference proteome</keyword>
<dbReference type="GO" id="GO:0016787">
    <property type="term" value="F:hydrolase activity"/>
    <property type="evidence" value="ECO:0007669"/>
    <property type="project" value="UniProtKB-KW"/>
</dbReference>
<dbReference type="Proteomes" id="UP001551482">
    <property type="component" value="Unassembled WGS sequence"/>
</dbReference>
<dbReference type="Gene3D" id="3.60.110.10">
    <property type="entry name" value="Carbon-nitrogen hydrolase"/>
    <property type="match status" value="1"/>
</dbReference>
<reference evidence="3 4" key="1">
    <citation type="submission" date="2024-06" db="EMBL/GenBank/DDBJ databases">
        <title>The Natural Products Discovery Center: Release of the First 8490 Sequenced Strains for Exploring Actinobacteria Biosynthetic Diversity.</title>
        <authorList>
            <person name="Kalkreuter E."/>
            <person name="Kautsar S.A."/>
            <person name="Yang D."/>
            <person name="Bader C.D."/>
            <person name="Teijaro C.N."/>
            <person name="Fluegel L."/>
            <person name="Davis C.M."/>
            <person name="Simpson J.R."/>
            <person name="Lauterbach L."/>
            <person name="Steele A.D."/>
            <person name="Gui C."/>
            <person name="Meng S."/>
            <person name="Li G."/>
            <person name="Viehrig K."/>
            <person name="Ye F."/>
            <person name="Su P."/>
            <person name="Kiefer A.F."/>
            <person name="Nichols A."/>
            <person name="Cepeda A.J."/>
            <person name="Yan W."/>
            <person name="Fan B."/>
            <person name="Jiang Y."/>
            <person name="Adhikari A."/>
            <person name="Zheng C.-J."/>
            <person name="Schuster L."/>
            <person name="Cowan T.M."/>
            <person name="Smanski M.J."/>
            <person name="Chevrette M.G."/>
            <person name="De Carvalho L.P.S."/>
            <person name="Shen B."/>
        </authorList>
    </citation>
    <scope>NUCLEOTIDE SEQUENCE [LARGE SCALE GENOMIC DNA]</scope>
    <source>
        <strain evidence="3 4">NPDC048946</strain>
    </source>
</reference>
<dbReference type="RefSeq" id="WP_358351488.1">
    <property type="nucleotide sequence ID" value="NZ_JBEZFP010000016.1"/>
</dbReference>
<dbReference type="PANTHER" id="PTHR43674:SF14">
    <property type="entry name" value="ALIPHATIC AMIDASE"/>
    <property type="match status" value="1"/>
</dbReference>
<dbReference type="EMBL" id="JBEZFP010000016">
    <property type="protein sequence ID" value="MEU8133650.1"/>
    <property type="molecule type" value="Genomic_DNA"/>
</dbReference>
<dbReference type="PROSITE" id="PS50263">
    <property type="entry name" value="CN_HYDROLASE"/>
    <property type="match status" value="1"/>
</dbReference>
<dbReference type="InterPro" id="IPR050345">
    <property type="entry name" value="Aliph_Amidase/BUP"/>
</dbReference>
<gene>
    <name evidence="3" type="ORF">AB0C36_09095</name>
</gene>
<feature type="domain" description="CN hydrolase" evidence="2">
    <location>
        <begin position="13"/>
        <end position="253"/>
    </location>
</feature>
<accession>A0ABV3DD25</accession>
<dbReference type="InterPro" id="IPR036526">
    <property type="entry name" value="C-N_Hydrolase_sf"/>
</dbReference>
<evidence type="ECO:0000313" key="3">
    <source>
        <dbReference type="EMBL" id="MEU8133650.1"/>
    </source>
</evidence>
<dbReference type="Pfam" id="PF00795">
    <property type="entry name" value="CN_hydrolase"/>
    <property type="match status" value="1"/>
</dbReference>
<evidence type="ECO:0000256" key="1">
    <source>
        <dbReference type="ARBA" id="ARBA00022801"/>
    </source>
</evidence>
<organism evidence="3 4">
    <name type="scientific">Streptodolium elevatio</name>
    <dbReference type="NCBI Taxonomy" id="3157996"/>
    <lineage>
        <taxon>Bacteria</taxon>
        <taxon>Bacillati</taxon>
        <taxon>Actinomycetota</taxon>
        <taxon>Actinomycetes</taxon>
        <taxon>Kitasatosporales</taxon>
        <taxon>Streptomycetaceae</taxon>
        <taxon>Streptodolium</taxon>
    </lineage>
</organism>
<dbReference type="PANTHER" id="PTHR43674">
    <property type="entry name" value="NITRILASE C965.09-RELATED"/>
    <property type="match status" value="1"/>
</dbReference>
<keyword evidence="1 3" id="KW-0378">Hydrolase</keyword>
<evidence type="ECO:0000259" key="2">
    <source>
        <dbReference type="PROSITE" id="PS50263"/>
    </source>
</evidence>
<dbReference type="SUPFAM" id="SSF56317">
    <property type="entry name" value="Carbon-nitrogen hydrolase"/>
    <property type="match status" value="1"/>
</dbReference>
<proteinExistence type="predicted"/>
<name>A0ABV3DD25_9ACTN</name>
<evidence type="ECO:0000313" key="4">
    <source>
        <dbReference type="Proteomes" id="UP001551482"/>
    </source>
</evidence>
<protein>
    <submittedName>
        <fullName evidence="3">Carbon-nitrogen hydrolase family protein</fullName>
    </submittedName>
</protein>
<sequence>MHRTRKHTGNRTLAIAALQTSPVPHDLDATWERFAAQVRATKTTFPQTQLLVAPELFLAAEAPLLEARADWMEQAAVPIPGPLTDGLCALARETGLWLVPGTLYERADDGTIYNTAIAVSPDGEIAARYRKVFPWQPYEQTAPGSEFVVFDLPALDTRVGLAICYDGSFPETARQLAWLGAEVVIQPTLTTTRDREMELVCARANAWTNQVYVVNLNAAAPAAVGQSCIVDPEGTVRQQAGPTDEVLVDILDLDAVPRTRTHGSNALNRPWHQLAAYGQDIKLPMYGGTFHPSPHI</sequence>
<comment type="caution">
    <text evidence="3">The sequence shown here is derived from an EMBL/GenBank/DDBJ whole genome shotgun (WGS) entry which is preliminary data.</text>
</comment>